<comment type="subcellular location">
    <subcellularLocation>
        <location evidence="1">Virion</location>
    </subcellularLocation>
</comment>
<protein>
    <submittedName>
        <fullName evidence="6">Major capsid protein</fullName>
    </submittedName>
</protein>
<comment type="similarity">
    <text evidence="2">Belongs to the microviridae F protein family.</text>
</comment>
<name>A0A976N2D3_9VIRU</name>
<dbReference type="SUPFAM" id="SSF88645">
    <property type="entry name" value="ssDNA viruses"/>
    <property type="match status" value="1"/>
</dbReference>
<sequence length="590" mass="65768">MRLKMSRYTFDTVSSVTMRRSKLNQGHRVKTTMRVGDLVPVDVREVLPGDNWTCKEGHLVRLSSAYLRPIMDNVFMDVYEFFVPLRLLYDNIDGVFGNAAPNAYVNEDLDEFPSFDDEITVPEKTVGDYLGLPTGQKLPKGINALKFRGFALIYDEWFRNQNTVSPMLVQKGDVIDAEYPNNDVWSPNNYSGKLPKVGKKNDYFTSCLPAPQKGAEVTIGIGNSAPVTAKVDIPASTPWVKNSNQSNVSISDSFSPSWRVVNSSGSTVFPGVSRYDLSSWNPVSGMGGYTVGDASSSTSNSALYLALQAQIPAQSIPISGIADLSNVSAASVNDLRFAFQLQKMLEKDARGGSRMREYLLTHYGVHNSDARMQVPEFLGGRRTPLNLQQVAQTSQGTEDSPLASLGGYSQTLGRSGYRKAFTEHGYIYTIACIRYEHSYQQGIDKSWFRNSRNDFYDPLFANLGEQPVYLSQIYGYASANLDSDGDSDLKAHAFGYQEAWADYRYAPDIVTGEMRSTATNSFDVYHFADYYSSSPVLTQDFTNETASFFRRTTAVGDNADVDDFIVDFYFDCYAYRVMPVRSIPGLIDHH</sequence>
<evidence type="ECO:0000313" key="6">
    <source>
        <dbReference type="EMBL" id="UPW41586.1"/>
    </source>
</evidence>
<dbReference type="GO" id="GO:0039615">
    <property type="term" value="C:T=1 icosahedral viral capsid"/>
    <property type="evidence" value="ECO:0007669"/>
    <property type="project" value="UniProtKB-KW"/>
</dbReference>
<reference evidence="6" key="1">
    <citation type="submission" date="2022-02" db="EMBL/GenBank/DDBJ databases">
        <title>Towards deciphering the DNA virus diversity associated with rodent species in the families Cricetidae and Heteromyidae.</title>
        <authorList>
            <person name="Lund M."/>
            <person name="Larsen B.B."/>
            <person name="Gryseels S."/>
            <person name="Kraberger S."/>
            <person name="Rowsey D.M."/>
            <person name="Steger L."/>
            <person name="Yule K.M."/>
            <person name="Upham N.S."/>
            <person name="Worobey M."/>
            <person name="Van Doorslaer K."/>
            <person name="Varsani A."/>
        </authorList>
    </citation>
    <scope>NUCLEOTIDE SEQUENCE</scope>
    <source>
        <strain evidence="6">NeonRodF8_50</strain>
    </source>
</reference>
<organism evidence="6">
    <name type="scientific">Peromfec virus RodF8_50</name>
    <dbReference type="NCBI Taxonomy" id="2929380"/>
    <lineage>
        <taxon>Viruses</taxon>
        <taxon>Monodnaviria</taxon>
        <taxon>Sangervirae</taxon>
        <taxon>Phixviricota</taxon>
        <taxon>Malgrandaviricetes</taxon>
        <taxon>Petitvirales</taxon>
        <taxon>Microviridae</taxon>
    </lineage>
</organism>
<evidence type="ECO:0000256" key="1">
    <source>
        <dbReference type="ARBA" id="ARBA00004328"/>
    </source>
</evidence>
<proteinExistence type="inferred from homology"/>
<dbReference type="InterPro" id="IPR016184">
    <property type="entry name" value="Capsid/spike_ssDNA_virus"/>
</dbReference>
<dbReference type="EMBL" id="OM869631">
    <property type="protein sequence ID" value="UPW41586.1"/>
    <property type="molecule type" value="Genomic_DNA"/>
</dbReference>
<keyword evidence="3" id="KW-1140">T=1 icosahedral capsid protein</keyword>
<evidence type="ECO:0000256" key="3">
    <source>
        <dbReference type="ARBA" id="ARBA00022431"/>
    </source>
</evidence>
<dbReference type="InterPro" id="IPR003514">
    <property type="entry name" value="Microviridae_protein_F"/>
</dbReference>
<keyword evidence="5" id="KW-0946">Virion</keyword>
<evidence type="ECO:0000256" key="2">
    <source>
        <dbReference type="ARBA" id="ARBA00009963"/>
    </source>
</evidence>
<keyword evidence="4" id="KW-0167">Capsid protein</keyword>
<dbReference type="GO" id="GO:0005198">
    <property type="term" value="F:structural molecule activity"/>
    <property type="evidence" value="ECO:0007669"/>
    <property type="project" value="InterPro"/>
</dbReference>
<evidence type="ECO:0000256" key="4">
    <source>
        <dbReference type="ARBA" id="ARBA00022561"/>
    </source>
</evidence>
<dbReference type="InterPro" id="IPR037002">
    <property type="entry name" value="Microviridae_protein_F_sf"/>
</dbReference>
<accession>A0A976N2D3</accession>
<dbReference type="Gene3D" id="2.60.169.10">
    <property type="entry name" value="Microviridae F protein"/>
    <property type="match status" value="2"/>
</dbReference>
<evidence type="ECO:0000256" key="5">
    <source>
        <dbReference type="ARBA" id="ARBA00022844"/>
    </source>
</evidence>
<dbReference type="Pfam" id="PF02305">
    <property type="entry name" value="Phage_F"/>
    <property type="match status" value="1"/>
</dbReference>